<dbReference type="STRING" id="871325.SAMN05444349_11960"/>
<keyword evidence="1" id="KW-0472">Membrane</keyword>
<keyword evidence="1" id="KW-0812">Transmembrane</keyword>
<organism evidence="2 3">
    <name type="scientific">Bacteroides faecichinchillae</name>
    <dbReference type="NCBI Taxonomy" id="871325"/>
    <lineage>
        <taxon>Bacteria</taxon>
        <taxon>Pseudomonadati</taxon>
        <taxon>Bacteroidota</taxon>
        <taxon>Bacteroidia</taxon>
        <taxon>Bacteroidales</taxon>
        <taxon>Bacteroidaceae</taxon>
        <taxon>Bacteroides</taxon>
    </lineage>
</organism>
<gene>
    <name evidence="2" type="ORF">SAMN05444349_11960</name>
</gene>
<accession>A0A1M5BLF0</accession>
<evidence type="ECO:0008006" key="4">
    <source>
        <dbReference type="Google" id="ProtNLM"/>
    </source>
</evidence>
<dbReference type="AlphaFoldDB" id="A0A1M5BLF0"/>
<reference evidence="2 3" key="1">
    <citation type="submission" date="2016-11" db="EMBL/GenBank/DDBJ databases">
        <authorList>
            <person name="Jaros S."/>
            <person name="Januszkiewicz K."/>
            <person name="Wedrychowicz H."/>
        </authorList>
    </citation>
    <scope>NUCLEOTIDE SEQUENCE [LARGE SCALE GENOMIC DNA]</scope>
    <source>
        <strain evidence="2 3">DSM 26883</strain>
    </source>
</reference>
<name>A0A1M5BLF0_9BACE</name>
<proteinExistence type="predicted"/>
<sequence>MCTIKLDIMKSLVYLLIILGFSLLFGCKSYKEEFIKFRPYKNKDFITKDLEIYKASEFLYPVLDSIIMKTEQCPVYHGLKEKIAFNFSVHKGYISGTDEISPYPYLMISVVYAPKFENHAKWTDAIFYYKGYDFYFKGKYLNALFAKTGEIISIHCIDPKKYQIDMPFEGEEMYWWYEYRNDSLINTSYGYCIE</sequence>
<keyword evidence="1" id="KW-1133">Transmembrane helix</keyword>
<dbReference type="PROSITE" id="PS51257">
    <property type="entry name" value="PROKAR_LIPOPROTEIN"/>
    <property type="match status" value="1"/>
</dbReference>
<dbReference type="EMBL" id="FQVD01000019">
    <property type="protein sequence ID" value="SHF43371.1"/>
    <property type="molecule type" value="Genomic_DNA"/>
</dbReference>
<feature type="transmembrane region" description="Helical" evidence="1">
    <location>
        <begin position="12"/>
        <end position="30"/>
    </location>
</feature>
<keyword evidence="3" id="KW-1185">Reference proteome</keyword>
<evidence type="ECO:0000256" key="1">
    <source>
        <dbReference type="SAM" id="Phobius"/>
    </source>
</evidence>
<dbReference type="Proteomes" id="UP000184436">
    <property type="component" value="Unassembled WGS sequence"/>
</dbReference>
<protein>
    <recommendedName>
        <fullName evidence="4">Lipoprotein</fullName>
    </recommendedName>
</protein>
<evidence type="ECO:0000313" key="3">
    <source>
        <dbReference type="Proteomes" id="UP000184436"/>
    </source>
</evidence>
<evidence type="ECO:0000313" key="2">
    <source>
        <dbReference type="EMBL" id="SHF43371.1"/>
    </source>
</evidence>